<protein>
    <submittedName>
        <fullName evidence="6">ABC-type sugar transport system, periplasmic component, contains N-terminal xre family HTH domain</fullName>
    </submittedName>
</protein>
<dbReference type="Proteomes" id="UP000053370">
    <property type="component" value="Unassembled WGS sequence"/>
</dbReference>
<evidence type="ECO:0000259" key="5">
    <source>
        <dbReference type="Pfam" id="PF13407"/>
    </source>
</evidence>
<keyword evidence="6" id="KW-0762">Sugar transport</keyword>
<dbReference type="PANTHER" id="PTHR46847:SF1">
    <property type="entry name" value="D-ALLOSE-BINDING PERIPLASMIC PROTEIN-RELATED"/>
    <property type="match status" value="1"/>
</dbReference>
<dbReference type="GO" id="GO:0030313">
    <property type="term" value="C:cell envelope"/>
    <property type="evidence" value="ECO:0007669"/>
    <property type="project" value="UniProtKB-SubCell"/>
</dbReference>
<organism evidence="6">
    <name type="scientific">Flexilinea flocculi</name>
    <dbReference type="NCBI Taxonomy" id="1678840"/>
    <lineage>
        <taxon>Bacteria</taxon>
        <taxon>Bacillati</taxon>
        <taxon>Chloroflexota</taxon>
        <taxon>Anaerolineae</taxon>
        <taxon>Anaerolineales</taxon>
        <taxon>Anaerolineaceae</taxon>
        <taxon>Flexilinea</taxon>
    </lineage>
</organism>
<name>A0A0S7BVR8_9CHLR</name>
<keyword evidence="6" id="KW-0813">Transport</keyword>
<evidence type="ECO:0000256" key="3">
    <source>
        <dbReference type="ARBA" id="ARBA00022729"/>
    </source>
</evidence>
<dbReference type="RefSeq" id="WP_062283148.1">
    <property type="nucleotide sequence ID" value="NZ_DF968181.1"/>
</dbReference>
<dbReference type="CDD" id="cd06301">
    <property type="entry name" value="PBP1_rhizopine_binding-like"/>
    <property type="match status" value="1"/>
</dbReference>
<comment type="similarity">
    <text evidence="2">Belongs to the bacterial solute-binding protein 2 family.</text>
</comment>
<feature type="signal peptide" evidence="4">
    <location>
        <begin position="1"/>
        <end position="24"/>
    </location>
</feature>
<evidence type="ECO:0000313" key="7">
    <source>
        <dbReference type="Proteomes" id="UP000053370"/>
    </source>
</evidence>
<keyword evidence="7" id="KW-1185">Reference proteome</keyword>
<dbReference type="PATRIC" id="fig|1678840.3.peg.3083"/>
<dbReference type="Pfam" id="PF13407">
    <property type="entry name" value="Peripla_BP_4"/>
    <property type="match status" value="1"/>
</dbReference>
<evidence type="ECO:0000256" key="2">
    <source>
        <dbReference type="ARBA" id="ARBA00007639"/>
    </source>
</evidence>
<accession>A0A0S7BVR8</accession>
<dbReference type="SUPFAM" id="SSF53822">
    <property type="entry name" value="Periplasmic binding protein-like I"/>
    <property type="match status" value="1"/>
</dbReference>
<dbReference type="AlphaFoldDB" id="A0A0S7BVR8"/>
<gene>
    <name evidence="6" type="ORF">ATC1_131593</name>
</gene>
<sequence>MKKYLVLILIVVLAMGVLPGAVSAADKIKIGYSCNNFNDTFQTVIEGYARAYAEANGIDYSYSDAGEDVIKQQDQIKVFISEGVDALVVVPVDTSAMDPIIKLAAEAKIPLVFVNRNPFAGLKAEEIPANTYYVGSESIDAGIFQAEYLVKKLGEDAKAGYAILVGMLSNEAAVARTEGNKQVLNKYPGYKLLAEKNGDWQRDQGMSITENWITAFGDELKAILANNDEMALGAIEALEAAKIKDKVIVMGVDLIDDAKVAIKEGRLDASVLQDGKGQGEGGMKIAMQVLAGEKVDPITMIPYVLVTPENIADFE</sequence>
<evidence type="ECO:0000313" key="6">
    <source>
        <dbReference type="EMBL" id="GAP41601.1"/>
    </source>
</evidence>
<feature type="domain" description="Periplasmic binding protein" evidence="5">
    <location>
        <begin position="30"/>
        <end position="294"/>
    </location>
</feature>
<evidence type="ECO:0000256" key="4">
    <source>
        <dbReference type="SAM" id="SignalP"/>
    </source>
</evidence>
<dbReference type="InterPro" id="IPR028082">
    <property type="entry name" value="Peripla_BP_I"/>
</dbReference>
<dbReference type="InterPro" id="IPR025997">
    <property type="entry name" value="SBP_2_dom"/>
</dbReference>
<dbReference type="GO" id="GO:0030246">
    <property type="term" value="F:carbohydrate binding"/>
    <property type="evidence" value="ECO:0007669"/>
    <property type="project" value="UniProtKB-ARBA"/>
</dbReference>
<reference evidence="6" key="1">
    <citation type="journal article" date="2015" name="Genome Announc.">
        <title>Draft Genome Sequence of Anaerolineae Strain TC1, a Novel Isolate from a Methanogenic Wastewater Treatment System.</title>
        <authorList>
            <person name="Matsuura N."/>
            <person name="Tourlousse D.M."/>
            <person name="Sun L."/>
            <person name="Toyonaga M."/>
            <person name="Kuroda K."/>
            <person name="Ohashi A."/>
            <person name="Cruz R."/>
            <person name="Yamaguchi T."/>
            <person name="Sekiguchi Y."/>
        </authorList>
    </citation>
    <scope>NUCLEOTIDE SEQUENCE [LARGE SCALE GENOMIC DNA]</scope>
    <source>
        <strain evidence="6">TC1</strain>
    </source>
</reference>
<keyword evidence="3 4" id="KW-0732">Signal</keyword>
<feature type="chain" id="PRO_5006633208" evidence="4">
    <location>
        <begin position="25"/>
        <end position="315"/>
    </location>
</feature>
<dbReference type="STRING" id="1678840.ATC1_131593"/>
<dbReference type="EMBL" id="DF968181">
    <property type="protein sequence ID" value="GAP41601.1"/>
    <property type="molecule type" value="Genomic_DNA"/>
</dbReference>
<dbReference type="PANTHER" id="PTHR46847">
    <property type="entry name" value="D-ALLOSE-BINDING PERIPLASMIC PROTEIN-RELATED"/>
    <property type="match status" value="1"/>
</dbReference>
<evidence type="ECO:0000256" key="1">
    <source>
        <dbReference type="ARBA" id="ARBA00004196"/>
    </source>
</evidence>
<dbReference type="OrthoDB" id="9814427at2"/>
<comment type="subcellular location">
    <subcellularLocation>
        <location evidence="1">Cell envelope</location>
    </subcellularLocation>
</comment>
<proteinExistence type="inferred from homology"/>
<dbReference type="Gene3D" id="3.40.50.2300">
    <property type="match status" value="2"/>
</dbReference>